<evidence type="ECO:0000313" key="4">
    <source>
        <dbReference type="EMBL" id="KAJ8975900.1"/>
    </source>
</evidence>
<evidence type="ECO:0000256" key="1">
    <source>
        <dbReference type="ARBA" id="ARBA00023157"/>
    </source>
</evidence>
<dbReference type="EMBL" id="JAPWTJ010000750">
    <property type="protein sequence ID" value="KAJ8975900.1"/>
    <property type="molecule type" value="Genomic_DNA"/>
</dbReference>
<feature type="domain" description="CUB" evidence="3">
    <location>
        <begin position="113"/>
        <end position="230"/>
    </location>
</feature>
<evidence type="ECO:0000313" key="5">
    <source>
        <dbReference type="Proteomes" id="UP001162164"/>
    </source>
</evidence>
<organism evidence="4 5">
    <name type="scientific">Molorchus minor</name>
    <dbReference type="NCBI Taxonomy" id="1323400"/>
    <lineage>
        <taxon>Eukaryota</taxon>
        <taxon>Metazoa</taxon>
        <taxon>Ecdysozoa</taxon>
        <taxon>Arthropoda</taxon>
        <taxon>Hexapoda</taxon>
        <taxon>Insecta</taxon>
        <taxon>Pterygota</taxon>
        <taxon>Neoptera</taxon>
        <taxon>Endopterygota</taxon>
        <taxon>Coleoptera</taxon>
        <taxon>Polyphaga</taxon>
        <taxon>Cucujiformia</taxon>
        <taxon>Chrysomeloidea</taxon>
        <taxon>Cerambycidae</taxon>
        <taxon>Lamiinae</taxon>
        <taxon>Monochamini</taxon>
        <taxon>Molorchus</taxon>
    </lineage>
</organism>
<gene>
    <name evidence="4" type="ORF">NQ317_011371</name>
</gene>
<dbReference type="Proteomes" id="UP001162164">
    <property type="component" value="Unassembled WGS sequence"/>
</dbReference>
<name>A0ABQ9JD64_9CUCU</name>
<accession>A0ABQ9JD64</accession>
<dbReference type="PANTHER" id="PTHR33236">
    <property type="entry name" value="INTRAFLAGELLAR TRANSPORT PROTEIN 122 FAMILY PROTEIN-RELATED"/>
    <property type="match status" value="1"/>
</dbReference>
<dbReference type="PANTHER" id="PTHR33236:SF5">
    <property type="entry name" value="CUB DOMAIN-CONTAINING PROTEIN"/>
    <property type="match status" value="1"/>
</dbReference>
<dbReference type="Gene3D" id="2.60.120.290">
    <property type="entry name" value="Spermadhesin, CUB domain"/>
    <property type="match status" value="2"/>
</dbReference>
<protein>
    <recommendedName>
        <fullName evidence="3">CUB domain-containing protein</fullName>
    </recommendedName>
</protein>
<dbReference type="PROSITE" id="PS01180">
    <property type="entry name" value="CUB"/>
    <property type="match status" value="1"/>
</dbReference>
<evidence type="ECO:0000259" key="3">
    <source>
        <dbReference type="PROSITE" id="PS01180"/>
    </source>
</evidence>
<sequence>MTKDVLRDVFEVWPIGLVRFRNDVCTSLEGFDGTCYTSYQCDNLSGIGSGSCALNNIGTCCTISGQFSPRSGQENQKENNKILRDSHLSIYRVNKLSATLIFYCAFFLVQRSCGESSSLNNTYFFNSGYPSAVAGGTQCTFTIIPCNTNICQIQLDFLSFTLAQPDGNGYCVTDSFVVTGSASNVPVLCGENTGQHIYLMVNNGTNIQITISTSSTVVMGRSWSIKITQIACDCPTLAPIGCLQYYTDASGTVTSFNYGTDINGALVTWLNGTTRPGSRQLANENYGVCVNMIPGYCGIQWSQGSDDTSFTVSNNTALVAVTPGLPGVGLVGENCTTDFVVIPNPYYANGTAVLGDRFCGNQFPTVVTYSKPFVLTVITNGDELDDVANRGFSLDYTQLPCSSNLAALTFVG</sequence>
<dbReference type="SUPFAM" id="SSF49854">
    <property type="entry name" value="Spermadhesin, CUB domain"/>
    <property type="match status" value="2"/>
</dbReference>
<reference evidence="4" key="1">
    <citation type="journal article" date="2023" name="Insect Mol. Biol.">
        <title>Genome sequencing provides insights into the evolution of gene families encoding plant cell wall-degrading enzymes in longhorned beetles.</title>
        <authorList>
            <person name="Shin N.R."/>
            <person name="Okamura Y."/>
            <person name="Kirsch R."/>
            <person name="Pauchet Y."/>
        </authorList>
    </citation>
    <scope>NUCLEOTIDE SEQUENCE</scope>
    <source>
        <strain evidence="4">MMC_N1</strain>
    </source>
</reference>
<comment type="caution">
    <text evidence="4">The sequence shown here is derived from an EMBL/GenBank/DDBJ whole genome shotgun (WGS) entry which is preliminary data.</text>
</comment>
<proteinExistence type="predicted"/>
<keyword evidence="5" id="KW-1185">Reference proteome</keyword>
<evidence type="ECO:0000256" key="2">
    <source>
        <dbReference type="PROSITE-ProRule" id="PRU00059"/>
    </source>
</evidence>
<dbReference type="InterPro" id="IPR000859">
    <property type="entry name" value="CUB_dom"/>
</dbReference>
<dbReference type="InterPro" id="IPR035914">
    <property type="entry name" value="Sperma_CUB_dom_sf"/>
</dbReference>
<comment type="caution">
    <text evidence="2">Lacks conserved residue(s) required for the propagation of feature annotation.</text>
</comment>
<dbReference type="Pfam" id="PF00431">
    <property type="entry name" value="CUB"/>
    <property type="match status" value="1"/>
</dbReference>
<keyword evidence="1" id="KW-1015">Disulfide bond</keyword>
<dbReference type="InterPro" id="IPR058698">
    <property type="entry name" value="CUB_metazoa"/>
</dbReference>
<dbReference type="Pfam" id="PF26080">
    <property type="entry name" value="CUB_animal"/>
    <property type="match status" value="1"/>
</dbReference>